<keyword evidence="3" id="KW-1185">Reference proteome</keyword>
<dbReference type="PANTHER" id="PTHR47708:SF2">
    <property type="entry name" value="SI:CH73-132F6.5"/>
    <property type="match status" value="1"/>
</dbReference>
<dbReference type="AlphaFoldDB" id="A0A1Y6C2C9"/>
<sequence>MKLRELAHSRTGDKGDISNISVIAYDPADYPLLEQYVTPERVKEHFAGIVHGKVVRYALPALGALNFVMERALGGGVTRSLALDAHGKCLSSALLALDIPELDGRRSAITAAETGRP</sequence>
<protein>
    <recommendedName>
        <fullName evidence="1">AtuA-like ferredoxin-fold domain-containing protein</fullName>
    </recommendedName>
</protein>
<accession>A0A1Y6C2C9</accession>
<evidence type="ECO:0000313" key="3">
    <source>
        <dbReference type="Proteomes" id="UP000192920"/>
    </source>
</evidence>
<feature type="domain" description="AtuA-like ferredoxin-fold" evidence="1">
    <location>
        <begin position="1"/>
        <end position="99"/>
    </location>
</feature>
<evidence type="ECO:0000313" key="2">
    <source>
        <dbReference type="EMBL" id="SMF38461.1"/>
    </source>
</evidence>
<dbReference type="STRING" id="1123014.SAMN02745746_02898"/>
<dbReference type="RefSeq" id="WP_085277032.1">
    <property type="nucleotide sequence ID" value="NZ_FXAG01000017.1"/>
</dbReference>
<evidence type="ECO:0000259" key="1">
    <source>
        <dbReference type="Pfam" id="PF23544"/>
    </source>
</evidence>
<dbReference type="PANTHER" id="PTHR47708">
    <property type="match status" value="1"/>
</dbReference>
<dbReference type="EMBL" id="FXAG01000017">
    <property type="protein sequence ID" value="SMF38461.1"/>
    <property type="molecule type" value="Genomic_DNA"/>
</dbReference>
<organism evidence="2 3">
    <name type="scientific">Pseudogulbenkiania subflava DSM 22618</name>
    <dbReference type="NCBI Taxonomy" id="1123014"/>
    <lineage>
        <taxon>Bacteria</taxon>
        <taxon>Pseudomonadati</taxon>
        <taxon>Pseudomonadota</taxon>
        <taxon>Betaproteobacteria</taxon>
        <taxon>Neisseriales</taxon>
        <taxon>Chromobacteriaceae</taxon>
        <taxon>Pseudogulbenkiania</taxon>
    </lineage>
</organism>
<proteinExistence type="predicted"/>
<dbReference type="InterPro" id="IPR056362">
    <property type="entry name" value="AtuA-like_ferredoxin_dom"/>
</dbReference>
<reference evidence="3" key="1">
    <citation type="submission" date="2017-04" db="EMBL/GenBank/DDBJ databases">
        <authorList>
            <person name="Varghese N."/>
            <person name="Submissions S."/>
        </authorList>
    </citation>
    <scope>NUCLEOTIDE SEQUENCE [LARGE SCALE GENOMIC DNA]</scope>
    <source>
        <strain evidence="3">DSM 22618</strain>
    </source>
</reference>
<name>A0A1Y6C2C9_9NEIS</name>
<dbReference type="Proteomes" id="UP000192920">
    <property type="component" value="Unassembled WGS sequence"/>
</dbReference>
<dbReference type="Pfam" id="PF23544">
    <property type="entry name" value="AtuA_ferredoxin"/>
    <property type="match status" value="1"/>
</dbReference>
<gene>
    <name evidence="2" type="ORF">SAMN02745746_02898</name>
</gene>